<feature type="chain" id="PRO_5026915509" evidence="2">
    <location>
        <begin position="19"/>
        <end position="255"/>
    </location>
</feature>
<sequence>MPATPHLFGFCLALQLLAAAGCGAQQRIVATIVATYHDRPPYLSPGSDGAPTGLTGTPAANAFRDAGIAVTWMMAPTNRQLAMVKDPQQPSCAVGWFRNAERERFARFTKPIYRDKNWILLANAGYTMPEGATLEQLLQNPETRILVKENYSYGPDIDAMIVRGKATVAVSAGSTDQLLQSVSGGAVDFMFVSEEEGQYAMSRRPGASGPQNGRGAGLRLLRPKGLPHGAERHIMCGKSVPDSVIERLNKAITFR</sequence>
<dbReference type="EMBL" id="WNLA01000019">
    <property type="protein sequence ID" value="MTW05001.1"/>
    <property type="molecule type" value="Genomic_DNA"/>
</dbReference>
<dbReference type="Proteomes" id="UP000484015">
    <property type="component" value="Unassembled WGS sequence"/>
</dbReference>
<evidence type="ECO:0000256" key="1">
    <source>
        <dbReference type="SAM" id="MobiDB-lite"/>
    </source>
</evidence>
<organism evidence="3 4">
    <name type="scientific">Pseudoduganella ginsengisoli</name>
    <dbReference type="NCBI Taxonomy" id="1462440"/>
    <lineage>
        <taxon>Bacteria</taxon>
        <taxon>Pseudomonadati</taxon>
        <taxon>Pseudomonadota</taxon>
        <taxon>Betaproteobacteria</taxon>
        <taxon>Burkholderiales</taxon>
        <taxon>Oxalobacteraceae</taxon>
        <taxon>Telluria group</taxon>
        <taxon>Pseudoduganella</taxon>
    </lineage>
</organism>
<dbReference type="PANTHER" id="PTHR35936:SF25">
    <property type="entry name" value="ABC TRANSPORTER SUBSTRATE-BINDING PROTEIN"/>
    <property type="match status" value="1"/>
</dbReference>
<name>A0A6L6Q6V3_9BURK</name>
<keyword evidence="2" id="KW-0732">Signal</keyword>
<evidence type="ECO:0000313" key="4">
    <source>
        <dbReference type="Proteomes" id="UP000484015"/>
    </source>
</evidence>
<keyword evidence="4" id="KW-1185">Reference proteome</keyword>
<dbReference type="AlphaFoldDB" id="A0A6L6Q6V3"/>
<dbReference type="SUPFAM" id="SSF53850">
    <property type="entry name" value="Periplasmic binding protein-like II"/>
    <property type="match status" value="1"/>
</dbReference>
<dbReference type="OrthoDB" id="5456414at2"/>
<evidence type="ECO:0000313" key="3">
    <source>
        <dbReference type="EMBL" id="MTW05001.1"/>
    </source>
</evidence>
<proteinExistence type="predicted"/>
<feature type="region of interest" description="Disordered" evidence="1">
    <location>
        <begin position="201"/>
        <end position="222"/>
    </location>
</feature>
<reference evidence="3 4" key="1">
    <citation type="submission" date="2019-11" db="EMBL/GenBank/DDBJ databases">
        <title>Type strains purchased from KCTC, JCM and DSMZ.</title>
        <authorList>
            <person name="Lu H."/>
        </authorList>
    </citation>
    <scope>NUCLEOTIDE SEQUENCE [LARGE SCALE GENOMIC DNA]</scope>
    <source>
        <strain evidence="3 4">KCTC 42409</strain>
    </source>
</reference>
<evidence type="ECO:0000256" key="2">
    <source>
        <dbReference type="SAM" id="SignalP"/>
    </source>
</evidence>
<feature type="signal peptide" evidence="2">
    <location>
        <begin position="1"/>
        <end position="18"/>
    </location>
</feature>
<protein>
    <submittedName>
        <fullName evidence="3">Transporter substrate-binding domain-containing protein</fullName>
    </submittedName>
</protein>
<dbReference type="PANTHER" id="PTHR35936">
    <property type="entry name" value="MEMBRANE-BOUND LYTIC MUREIN TRANSGLYCOSYLASE F"/>
    <property type="match status" value="1"/>
</dbReference>
<dbReference type="Gene3D" id="3.40.190.10">
    <property type="entry name" value="Periplasmic binding protein-like II"/>
    <property type="match status" value="2"/>
</dbReference>
<accession>A0A6L6Q6V3</accession>
<comment type="caution">
    <text evidence="3">The sequence shown here is derived from an EMBL/GenBank/DDBJ whole genome shotgun (WGS) entry which is preliminary data.</text>
</comment>
<gene>
    <name evidence="3" type="ORF">GM668_23270</name>
</gene>